<feature type="transmembrane region" description="Helical" evidence="5">
    <location>
        <begin position="105"/>
        <end position="130"/>
    </location>
</feature>
<reference evidence="7 8" key="1">
    <citation type="submission" date="2019-03" db="EMBL/GenBank/DDBJ databases">
        <title>Genomic Encyclopedia of Type Strains, Phase IV (KMG-IV): sequencing the most valuable type-strain genomes for metagenomic binning, comparative biology and taxonomic classification.</title>
        <authorList>
            <person name="Goeker M."/>
        </authorList>
    </citation>
    <scope>NUCLEOTIDE SEQUENCE [LARGE SCALE GENOMIC DNA]</scope>
    <source>
        <strain evidence="7 8">DSM 45765</strain>
    </source>
</reference>
<keyword evidence="8" id="KW-1185">Reference proteome</keyword>
<evidence type="ECO:0000256" key="4">
    <source>
        <dbReference type="ARBA" id="ARBA00023136"/>
    </source>
</evidence>
<feature type="transmembrane region" description="Helical" evidence="5">
    <location>
        <begin position="29"/>
        <end position="45"/>
    </location>
</feature>
<dbReference type="GO" id="GO:0016020">
    <property type="term" value="C:membrane"/>
    <property type="evidence" value="ECO:0007669"/>
    <property type="project" value="UniProtKB-SubCell"/>
</dbReference>
<keyword evidence="3 5" id="KW-1133">Transmembrane helix</keyword>
<comment type="subcellular location">
    <subcellularLocation>
        <location evidence="1">Membrane</location>
        <topology evidence="1">Multi-pass membrane protein</topology>
    </subcellularLocation>
</comment>
<accession>A0A4R2QXT8</accession>
<evidence type="ECO:0000256" key="2">
    <source>
        <dbReference type="ARBA" id="ARBA00022692"/>
    </source>
</evidence>
<dbReference type="InterPro" id="IPR052902">
    <property type="entry name" value="ABC-2_transporter"/>
</dbReference>
<sequence>MNHTLYAARLGVSRGLHEFRQGVASSDQWFNVIMALIFLTVLIFQRDATVDGTSFSLASVTLPSMLGMMVALGGLVGVSSQLSTSKEDGSLLRAKTVPGGMVGFLVARIVQVILDTLLSLLVILIPGVFLVNELVNAGITGWLTMLWIFALGLLATLPWGAIISSLTKTMQSTFGFTMLPVMGLTAISGIFYPISAIPDWLQVIAQVFPIYWIGIGMRSALLPDSAMAAEIGESWRQLETIGVLGAWAILGLLLAPTILRRAARRESGSALERRQNLTMQRATSG</sequence>
<comment type="caution">
    <text evidence="7">The sequence shown here is derived from an EMBL/GenBank/DDBJ whole genome shotgun (WGS) entry which is preliminary data.</text>
</comment>
<proteinExistence type="predicted"/>
<evidence type="ECO:0000256" key="1">
    <source>
        <dbReference type="ARBA" id="ARBA00004141"/>
    </source>
</evidence>
<evidence type="ECO:0000313" key="7">
    <source>
        <dbReference type="EMBL" id="TCP54973.1"/>
    </source>
</evidence>
<keyword evidence="2 5" id="KW-0812">Transmembrane</keyword>
<dbReference type="Pfam" id="PF12698">
    <property type="entry name" value="ABC2_membrane_3"/>
    <property type="match status" value="1"/>
</dbReference>
<gene>
    <name evidence="7" type="ORF">EV191_102184</name>
</gene>
<feature type="transmembrane region" description="Helical" evidence="5">
    <location>
        <begin position="142"/>
        <end position="162"/>
    </location>
</feature>
<evidence type="ECO:0000313" key="8">
    <source>
        <dbReference type="Proteomes" id="UP000294911"/>
    </source>
</evidence>
<keyword evidence="4 5" id="KW-0472">Membrane</keyword>
<dbReference type="PANTHER" id="PTHR43027:SF1">
    <property type="entry name" value="DOXORUBICIN RESISTANCE ABC TRANSPORTER PERMEASE PROTEIN DRRC-RELATED"/>
    <property type="match status" value="1"/>
</dbReference>
<dbReference type="GO" id="GO:0140359">
    <property type="term" value="F:ABC-type transporter activity"/>
    <property type="evidence" value="ECO:0007669"/>
    <property type="project" value="InterPro"/>
</dbReference>
<feature type="transmembrane region" description="Helical" evidence="5">
    <location>
        <begin position="241"/>
        <end position="259"/>
    </location>
</feature>
<feature type="transmembrane region" description="Helical" evidence="5">
    <location>
        <begin position="200"/>
        <end position="221"/>
    </location>
</feature>
<dbReference type="OrthoDB" id="9786643at2"/>
<evidence type="ECO:0000256" key="5">
    <source>
        <dbReference type="SAM" id="Phobius"/>
    </source>
</evidence>
<protein>
    <submittedName>
        <fullName evidence="7">ABC-2 type transport system permease protein</fullName>
    </submittedName>
</protein>
<dbReference type="EMBL" id="SLXQ01000002">
    <property type="protein sequence ID" value="TCP54973.1"/>
    <property type="molecule type" value="Genomic_DNA"/>
</dbReference>
<feature type="transmembrane region" description="Helical" evidence="5">
    <location>
        <begin position="174"/>
        <end position="194"/>
    </location>
</feature>
<feature type="domain" description="ABC transmembrane type-2" evidence="6">
    <location>
        <begin position="26"/>
        <end position="262"/>
    </location>
</feature>
<dbReference type="InterPro" id="IPR013525">
    <property type="entry name" value="ABC2_TM"/>
</dbReference>
<dbReference type="RefSeq" id="WP_132876362.1">
    <property type="nucleotide sequence ID" value="NZ_SLXQ01000002.1"/>
</dbReference>
<feature type="transmembrane region" description="Helical" evidence="5">
    <location>
        <begin position="65"/>
        <end position="84"/>
    </location>
</feature>
<dbReference type="PANTHER" id="PTHR43027">
    <property type="entry name" value="DOXORUBICIN RESISTANCE ABC TRANSPORTER PERMEASE PROTEIN DRRC-RELATED"/>
    <property type="match status" value="1"/>
</dbReference>
<dbReference type="Proteomes" id="UP000294911">
    <property type="component" value="Unassembled WGS sequence"/>
</dbReference>
<dbReference type="InterPro" id="IPR047817">
    <property type="entry name" value="ABC2_TM_bact-type"/>
</dbReference>
<evidence type="ECO:0000259" key="6">
    <source>
        <dbReference type="PROSITE" id="PS51012"/>
    </source>
</evidence>
<name>A0A4R2QXT8_9PSEU</name>
<dbReference type="AlphaFoldDB" id="A0A4R2QXT8"/>
<organism evidence="7 8">
    <name type="scientific">Tamaricihabitans halophyticus</name>
    <dbReference type="NCBI Taxonomy" id="1262583"/>
    <lineage>
        <taxon>Bacteria</taxon>
        <taxon>Bacillati</taxon>
        <taxon>Actinomycetota</taxon>
        <taxon>Actinomycetes</taxon>
        <taxon>Pseudonocardiales</taxon>
        <taxon>Pseudonocardiaceae</taxon>
        <taxon>Tamaricihabitans</taxon>
    </lineage>
</organism>
<dbReference type="PROSITE" id="PS51012">
    <property type="entry name" value="ABC_TM2"/>
    <property type="match status" value="1"/>
</dbReference>
<evidence type="ECO:0000256" key="3">
    <source>
        <dbReference type="ARBA" id="ARBA00022989"/>
    </source>
</evidence>